<evidence type="ECO:0000256" key="1">
    <source>
        <dbReference type="SAM" id="Phobius"/>
    </source>
</evidence>
<evidence type="ECO:0000313" key="3">
    <source>
        <dbReference type="Proteomes" id="UP000295087"/>
    </source>
</evidence>
<comment type="caution">
    <text evidence="2">The sequence shown here is derived from an EMBL/GenBank/DDBJ whole genome shotgun (WGS) entry which is preliminary data.</text>
</comment>
<dbReference type="AlphaFoldDB" id="A0A4R6PUD9"/>
<accession>A0A4R6PUD9</accession>
<name>A0A4R6PUD9_NOCIG</name>
<keyword evidence="1" id="KW-0812">Transmembrane</keyword>
<keyword evidence="1" id="KW-0472">Membrane</keyword>
<dbReference type="Proteomes" id="UP000295087">
    <property type="component" value="Unassembled WGS sequence"/>
</dbReference>
<gene>
    <name evidence="2" type="ORF">DFR75_101793</name>
</gene>
<sequence length="216" mass="23626">MLLTSQSFKVDGPFCRACGVSTYRDLTADSLWRGWWGKYSLVINPVMMLANLYHRIRIGALDAPRDHPWPPMPPGKPLYRRWQIVGFAVPAAVTAFVISAITIGIDPQLPAPPKEPIPAWALGPTTTSAPPTWWVGSAKTGECVYNTKSETWGDDPNPDLQPAACTDPRAQVEVLGTASFLGCQPDFPTADAVIHIDHTGPMTSFSRTTLCVRVLR</sequence>
<protein>
    <submittedName>
        <fullName evidence="2">Uncharacterized protein</fullName>
    </submittedName>
</protein>
<proteinExistence type="predicted"/>
<dbReference type="EMBL" id="SNXK01000001">
    <property type="protein sequence ID" value="TDP41690.1"/>
    <property type="molecule type" value="Genomic_DNA"/>
</dbReference>
<feature type="transmembrane region" description="Helical" evidence="1">
    <location>
        <begin position="84"/>
        <end position="105"/>
    </location>
</feature>
<keyword evidence="3" id="KW-1185">Reference proteome</keyword>
<evidence type="ECO:0000313" key="2">
    <source>
        <dbReference type="EMBL" id="TDP41690.1"/>
    </source>
</evidence>
<reference evidence="2 3" key="1">
    <citation type="submission" date="2019-03" db="EMBL/GenBank/DDBJ databases">
        <title>Genomic Encyclopedia of Type Strains, Phase IV (KMG-IV): sequencing the most valuable type-strain genomes for metagenomic binning, comparative biology and taxonomic classification.</title>
        <authorList>
            <person name="Goeker M."/>
        </authorList>
    </citation>
    <scope>NUCLEOTIDE SEQUENCE [LARGE SCALE GENOMIC DNA]</scope>
    <source>
        <strain evidence="2 3">DSM 44496</strain>
    </source>
</reference>
<organism evidence="2 3">
    <name type="scientific">Nocardia ignorata</name>
    <dbReference type="NCBI Taxonomy" id="145285"/>
    <lineage>
        <taxon>Bacteria</taxon>
        <taxon>Bacillati</taxon>
        <taxon>Actinomycetota</taxon>
        <taxon>Actinomycetes</taxon>
        <taxon>Mycobacteriales</taxon>
        <taxon>Nocardiaceae</taxon>
        <taxon>Nocardia</taxon>
    </lineage>
</organism>
<keyword evidence="1" id="KW-1133">Transmembrane helix</keyword>